<reference evidence="11 12" key="1">
    <citation type="submission" date="2014-06" db="EMBL/GenBank/DDBJ databases">
        <title>Genome characterization of distinct group I Clostridium botulinum lineages.</title>
        <authorList>
            <person name="Giordani F."/>
            <person name="Anselmo A."/>
            <person name="Fillo S."/>
            <person name="Palozzi A.M."/>
            <person name="Fortunato A."/>
            <person name="Gentile B."/>
            <person name="Ciammaruconi A."/>
            <person name="Anniballi F."/>
            <person name="De Medici D."/>
            <person name="Lista F."/>
        </authorList>
    </citation>
    <scope>NUCLEOTIDE SEQUENCE [LARGE SCALE GENOMIC DNA]</scope>
    <source>
        <strain evidence="11 12">B2 450</strain>
    </source>
</reference>
<dbReference type="Pfam" id="PF00015">
    <property type="entry name" value="MCPsignal"/>
    <property type="match status" value="1"/>
</dbReference>
<evidence type="ECO:0000259" key="9">
    <source>
        <dbReference type="PROSITE" id="PS50111"/>
    </source>
</evidence>
<dbReference type="PANTHER" id="PTHR32089">
    <property type="entry name" value="METHYL-ACCEPTING CHEMOTAXIS PROTEIN MCPB"/>
    <property type="match status" value="1"/>
</dbReference>
<dbReference type="PRINTS" id="PR00260">
    <property type="entry name" value="CHEMTRNSDUCR"/>
</dbReference>
<dbReference type="CDD" id="cd12914">
    <property type="entry name" value="PDC1_DGC_like"/>
    <property type="match status" value="1"/>
</dbReference>
<evidence type="ECO:0000256" key="2">
    <source>
        <dbReference type="ARBA" id="ARBA00022500"/>
    </source>
</evidence>
<evidence type="ECO:0000256" key="3">
    <source>
        <dbReference type="ARBA" id="ARBA00022519"/>
    </source>
</evidence>
<feature type="domain" description="T-SNARE coiled-coil homology" evidence="10">
    <location>
        <begin position="368"/>
        <end position="430"/>
    </location>
</feature>
<feature type="domain" description="Methyl-accepting transducer" evidence="9">
    <location>
        <begin position="146"/>
        <end position="403"/>
    </location>
</feature>
<evidence type="ECO:0000313" key="12">
    <source>
        <dbReference type="Proteomes" id="UP000032250"/>
    </source>
</evidence>
<dbReference type="InterPro" id="IPR004090">
    <property type="entry name" value="Chemotax_Me-accpt_rcpt"/>
</dbReference>
<comment type="subcellular location">
    <subcellularLocation>
        <location evidence="1">Cell inner membrane</location>
        <topology evidence="1">Multi-pass membrane protein</topology>
    </subcellularLocation>
</comment>
<dbReference type="InterPro" id="IPR029151">
    <property type="entry name" value="Sensor-like_sf"/>
</dbReference>
<evidence type="ECO:0000313" key="11">
    <source>
        <dbReference type="EMBL" id="KIS22458.1"/>
    </source>
</evidence>
<dbReference type="RefSeq" id="WP_003488292.1">
    <property type="nucleotide sequence ID" value="NZ_JXSU01000007.1"/>
</dbReference>
<dbReference type="OrthoDB" id="9816519at2"/>
<comment type="similarity">
    <text evidence="5">Belongs to the methyl-accepting chemotaxis (MCP) protein family.</text>
</comment>
<dbReference type="PROSITE" id="PS50192">
    <property type="entry name" value="T_SNARE"/>
    <property type="match status" value="1"/>
</dbReference>
<keyword evidence="3" id="KW-0997">Cell inner membrane</keyword>
<dbReference type="Proteomes" id="UP000032250">
    <property type="component" value="Unassembled WGS sequence"/>
</dbReference>
<dbReference type="HOGENOM" id="CLU_000445_107_18_9"/>
<dbReference type="GO" id="GO:0006935">
    <property type="term" value="P:chemotaxis"/>
    <property type="evidence" value="ECO:0007669"/>
    <property type="project" value="UniProtKB-KW"/>
</dbReference>
<dbReference type="GO" id="GO:0004888">
    <property type="term" value="F:transmembrane signaling receptor activity"/>
    <property type="evidence" value="ECO:0007669"/>
    <property type="project" value="InterPro"/>
</dbReference>
<evidence type="ECO:0000256" key="5">
    <source>
        <dbReference type="ARBA" id="ARBA00029447"/>
    </source>
</evidence>
<keyword evidence="2" id="KW-0145">Chemotaxis</keyword>
<feature type="transmembrane region" description="Helical" evidence="8">
    <location>
        <begin position="12"/>
        <end position="33"/>
    </location>
</feature>
<sequence>MSGLKNKLIRQIALLFNALILILCATFFVGTRSILKGLGNNDSNLLASFSSSYLKFIVIMFIVMLAVSYIMVKVFVTKAYRSIEEVAEIIDRVSKGEFATRVPENGPLAPIGVSVNAIVKNTKKILSDLLQISQKNRIISNTLHENALDSNQATENIASSVISVAETATTQADSTTSTRNNTSEMAENSVVIAEKAQNTKNIAEEMVKTIKENQKTFETMIYKIKATGDVSKKLAKNVKILENEAEEISKITDVVTEISERTNLLALNAAIEAARAGEHGKGFSVVADEVRKLAEQSSESAGEIRKLIEKINYQISNITEEAEKQSKEVEEDIVYADESKESFNEIISSTDETYNSVEQIYDLSDKNTTISKEVDQLMETIASGAQQSASMTEEISAAVEEQSASINEITQLIKEMNGCTDEIDSELKAFVTNITIKEEQKQLVNEGFNILEKVSREISSNGLSVDACSNICKKYVEANNQFEYIGVINKEGIMKSANVPITKGNDDFSHRPYFKKAILGEKYASKPYISSVSYNYCIAIAIPLKDKDGNIQAVVMGDVCIEQ</sequence>
<dbReference type="AlphaFoldDB" id="A0A0D0ZUU0"/>
<organism evidence="11 12">
    <name type="scientific">Clostridium botulinum B2 450</name>
    <dbReference type="NCBI Taxonomy" id="1379739"/>
    <lineage>
        <taxon>Bacteria</taxon>
        <taxon>Bacillati</taxon>
        <taxon>Bacillota</taxon>
        <taxon>Clostridia</taxon>
        <taxon>Eubacteriales</taxon>
        <taxon>Clostridiaceae</taxon>
        <taxon>Clostridium</taxon>
    </lineage>
</organism>
<dbReference type="InterPro" id="IPR000727">
    <property type="entry name" value="T_SNARE_dom"/>
</dbReference>
<evidence type="ECO:0000256" key="8">
    <source>
        <dbReference type="SAM" id="Phobius"/>
    </source>
</evidence>
<dbReference type="SUPFAM" id="SSF58104">
    <property type="entry name" value="Methyl-accepting chemotaxis protein (MCP) signaling domain"/>
    <property type="match status" value="1"/>
</dbReference>
<evidence type="ECO:0000256" key="4">
    <source>
        <dbReference type="ARBA" id="ARBA00023224"/>
    </source>
</evidence>
<dbReference type="InterPro" id="IPR004089">
    <property type="entry name" value="MCPsignal_dom"/>
</dbReference>
<dbReference type="EMBL" id="JXSU01000007">
    <property type="protein sequence ID" value="KIS22458.1"/>
    <property type="molecule type" value="Genomic_DNA"/>
</dbReference>
<dbReference type="SMART" id="SM00283">
    <property type="entry name" value="MA"/>
    <property type="match status" value="1"/>
</dbReference>
<keyword evidence="8" id="KW-0472">Membrane</keyword>
<feature type="transmembrane region" description="Helical" evidence="8">
    <location>
        <begin position="53"/>
        <end position="72"/>
    </location>
</feature>
<gene>
    <name evidence="11" type="ORF">N495_02255</name>
</gene>
<dbReference type="Gene3D" id="3.30.450.20">
    <property type="entry name" value="PAS domain"/>
    <property type="match status" value="1"/>
</dbReference>
<dbReference type="CDD" id="cd11386">
    <property type="entry name" value="MCP_signal"/>
    <property type="match status" value="1"/>
</dbReference>
<feature type="coiled-coil region" evidence="7">
    <location>
        <begin position="193"/>
        <end position="251"/>
    </location>
</feature>
<dbReference type="GO" id="GO:0005886">
    <property type="term" value="C:plasma membrane"/>
    <property type="evidence" value="ECO:0007669"/>
    <property type="project" value="UniProtKB-SubCell"/>
</dbReference>
<evidence type="ECO:0000259" key="10">
    <source>
        <dbReference type="PROSITE" id="PS50192"/>
    </source>
</evidence>
<keyword evidence="8" id="KW-0812">Transmembrane</keyword>
<accession>A0A0D0ZUU0</accession>
<dbReference type="Gene3D" id="1.10.287.950">
    <property type="entry name" value="Methyl-accepting chemotaxis protein"/>
    <property type="match status" value="1"/>
</dbReference>
<protein>
    <submittedName>
        <fullName evidence="11">Chemotaxis protein</fullName>
    </submittedName>
</protein>
<keyword evidence="7" id="KW-0175">Coiled coil</keyword>
<keyword evidence="3" id="KW-1003">Cell membrane</keyword>
<evidence type="ECO:0000256" key="1">
    <source>
        <dbReference type="ARBA" id="ARBA00004429"/>
    </source>
</evidence>
<keyword evidence="8" id="KW-1133">Transmembrane helix</keyword>
<comment type="caution">
    <text evidence="11">The sequence shown here is derived from an EMBL/GenBank/DDBJ whole genome shotgun (WGS) entry which is preliminary data.</text>
</comment>
<proteinExistence type="inferred from homology"/>
<dbReference type="GO" id="GO:0007165">
    <property type="term" value="P:signal transduction"/>
    <property type="evidence" value="ECO:0007669"/>
    <property type="project" value="UniProtKB-KW"/>
</dbReference>
<dbReference type="PROSITE" id="PS50111">
    <property type="entry name" value="CHEMOTAXIS_TRANSDUC_2"/>
    <property type="match status" value="1"/>
</dbReference>
<evidence type="ECO:0000256" key="6">
    <source>
        <dbReference type="PROSITE-ProRule" id="PRU00284"/>
    </source>
</evidence>
<keyword evidence="4 6" id="KW-0807">Transducer</keyword>
<evidence type="ECO:0000256" key="7">
    <source>
        <dbReference type="SAM" id="Coils"/>
    </source>
</evidence>
<name>A0A0D0ZUU0_CLOBO</name>
<dbReference type="PATRIC" id="fig|1379739.3.peg.755"/>
<dbReference type="PANTHER" id="PTHR32089:SF114">
    <property type="entry name" value="METHYL-ACCEPTING CHEMOTAXIS PROTEIN MCPB"/>
    <property type="match status" value="1"/>
</dbReference>
<dbReference type="SUPFAM" id="SSF103190">
    <property type="entry name" value="Sensory domain-like"/>
    <property type="match status" value="1"/>
</dbReference>